<accession>A0ACB9CTK8</accession>
<reference evidence="2" key="1">
    <citation type="journal article" date="2022" name="Mol. Ecol. Resour.">
        <title>The genomes of chicory, endive, great burdock and yacon provide insights into Asteraceae palaeo-polyploidization history and plant inulin production.</title>
        <authorList>
            <person name="Fan W."/>
            <person name="Wang S."/>
            <person name="Wang H."/>
            <person name="Wang A."/>
            <person name="Jiang F."/>
            <person name="Liu H."/>
            <person name="Zhao H."/>
            <person name="Xu D."/>
            <person name="Zhang Y."/>
        </authorList>
    </citation>
    <scope>NUCLEOTIDE SEQUENCE [LARGE SCALE GENOMIC DNA]</scope>
    <source>
        <strain evidence="2">cv. Punajuju</strain>
    </source>
</reference>
<evidence type="ECO:0000313" key="2">
    <source>
        <dbReference type="Proteomes" id="UP001055811"/>
    </source>
</evidence>
<dbReference type="Proteomes" id="UP001055811">
    <property type="component" value="Linkage Group LG05"/>
</dbReference>
<dbReference type="EMBL" id="CM042013">
    <property type="protein sequence ID" value="KAI3737540.1"/>
    <property type="molecule type" value="Genomic_DNA"/>
</dbReference>
<gene>
    <name evidence="1" type="ORF">L2E82_27545</name>
</gene>
<reference evidence="1 2" key="2">
    <citation type="journal article" date="2022" name="Mol. Ecol. Resour.">
        <title>The genomes of chicory, endive, great burdock and yacon provide insights into Asteraceae paleo-polyploidization history and plant inulin production.</title>
        <authorList>
            <person name="Fan W."/>
            <person name="Wang S."/>
            <person name="Wang H."/>
            <person name="Wang A."/>
            <person name="Jiang F."/>
            <person name="Liu H."/>
            <person name="Zhao H."/>
            <person name="Xu D."/>
            <person name="Zhang Y."/>
        </authorList>
    </citation>
    <scope>NUCLEOTIDE SEQUENCE [LARGE SCALE GENOMIC DNA]</scope>
    <source>
        <strain evidence="2">cv. Punajuju</strain>
        <tissue evidence="1">Leaves</tissue>
    </source>
</reference>
<proteinExistence type="predicted"/>
<protein>
    <submittedName>
        <fullName evidence="1">Uncharacterized protein</fullName>
    </submittedName>
</protein>
<comment type="caution">
    <text evidence="1">The sequence shown here is derived from an EMBL/GenBank/DDBJ whole genome shotgun (WGS) entry which is preliminary data.</text>
</comment>
<organism evidence="1 2">
    <name type="scientific">Cichorium intybus</name>
    <name type="common">Chicory</name>
    <dbReference type="NCBI Taxonomy" id="13427"/>
    <lineage>
        <taxon>Eukaryota</taxon>
        <taxon>Viridiplantae</taxon>
        <taxon>Streptophyta</taxon>
        <taxon>Embryophyta</taxon>
        <taxon>Tracheophyta</taxon>
        <taxon>Spermatophyta</taxon>
        <taxon>Magnoliopsida</taxon>
        <taxon>eudicotyledons</taxon>
        <taxon>Gunneridae</taxon>
        <taxon>Pentapetalae</taxon>
        <taxon>asterids</taxon>
        <taxon>campanulids</taxon>
        <taxon>Asterales</taxon>
        <taxon>Asteraceae</taxon>
        <taxon>Cichorioideae</taxon>
        <taxon>Cichorieae</taxon>
        <taxon>Cichoriinae</taxon>
        <taxon>Cichorium</taxon>
    </lineage>
</organism>
<evidence type="ECO:0000313" key="1">
    <source>
        <dbReference type="EMBL" id="KAI3737540.1"/>
    </source>
</evidence>
<keyword evidence="2" id="KW-1185">Reference proteome</keyword>
<name>A0ACB9CTK8_CICIN</name>
<sequence>MKNKASRTLLLGSKDSCKSLSRLKRLESLDLSFNEFNKSIVLCLTALPSLKILDLSRSLGTSFPFQEFHDLPYLEVVLLTENGFSGTLPVEEFAALENLEMLDLTSCGFNGTFRIQGSERVSILRKLKTLNLGSNGFNERVITSLNTLP</sequence>